<dbReference type="EMBL" id="JABBWM010000034">
    <property type="protein sequence ID" value="KAG2106713.1"/>
    <property type="molecule type" value="Genomic_DNA"/>
</dbReference>
<dbReference type="RefSeq" id="XP_041291741.1">
    <property type="nucleotide sequence ID" value="XM_041437631.1"/>
</dbReference>
<feature type="compositionally biased region" description="Low complexity" evidence="1">
    <location>
        <begin position="435"/>
        <end position="444"/>
    </location>
</feature>
<sequence length="487" mass="49816">MSCTPSATATEYTTITTFTTSTSLSQSVANNQDALTTVVQQTCIATGTLSGSNSTGCISSTAVTQVNTIAGGVVTTQVPVIVTVLVTQTQPTSTLFASCSDGSTPSQTTSHSTASQTSSSLTPSPVTTSVLVETTPAPSIITQSSSTTLSNGDVVATVFTTTSTLPASSVYVPSVIVNPTVTSTQSASGSGTDVAPIVGGVLGGFVGLIAIVGALWYLCRRRRSWDDIFDREAIEDEEFDSPVAVRRDRDRSMLDLGAEPKPYQYGLVGHVTPPPGSSSPPSIHQSHHPSFSTSVASNHSRNTSVTPLLGMSSAPGNASKASISGSMQATQTAVAQRHLSATSQSTSQSSMGPRSLSVVSTSSATPLLDVSGPSLLSSSNRVDELGVFDPLNRTGSPTPVIDRRVLQIINDGPQSPKSPVLVSAPAPTPAPAPAPASASSSSVPARPPGKRAPRRRRSNSVVVHTDAGLVSPTSGTAANEPPPYSRE</sequence>
<evidence type="ECO:0000313" key="3">
    <source>
        <dbReference type="EMBL" id="KAG2106713.1"/>
    </source>
</evidence>
<feature type="transmembrane region" description="Helical" evidence="2">
    <location>
        <begin position="194"/>
        <end position="218"/>
    </location>
</feature>
<keyword evidence="4" id="KW-1185">Reference proteome</keyword>
<comment type="caution">
    <text evidence="3">The sequence shown here is derived from an EMBL/GenBank/DDBJ whole genome shotgun (WGS) entry which is preliminary data.</text>
</comment>
<feature type="compositionally biased region" description="Polar residues" evidence="1">
    <location>
        <begin position="293"/>
        <end position="306"/>
    </location>
</feature>
<proteinExistence type="predicted"/>
<evidence type="ECO:0000313" key="4">
    <source>
        <dbReference type="Proteomes" id="UP000823399"/>
    </source>
</evidence>
<dbReference type="GeneID" id="64699890"/>
<gene>
    <name evidence="3" type="ORF">F5147DRAFT_699591</name>
</gene>
<feature type="compositionally biased region" description="Basic residues" evidence="1">
    <location>
        <begin position="448"/>
        <end position="458"/>
    </location>
</feature>
<evidence type="ECO:0000256" key="2">
    <source>
        <dbReference type="SAM" id="Phobius"/>
    </source>
</evidence>
<dbReference type="OrthoDB" id="3263215at2759"/>
<keyword evidence="2" id="KW-1133">Transmembrane helix</keyword>
<evidence type="ECO:0000256" key="1">
    <source>
        <dbReference type="SAM" id="MobiDB-lite"/>
    </source>
</evidence>
<feature type="region of interest" description="Disordered" evidence="1">
    <location>
        <begin position="260"/>
        <end position="358"/>
    </location>
</feature>
<dbReference type="AlphaFoldDB" id="A0A9P7F3Z7"/>
<feature type="compositionally biased region" description="Low complexity" evidence="1">
    <location>
        <begin position="279"/>
        <end position="292"/>
    </location>
</feature>
<protein>
    <submittedName>
        <fullName evidence="3">Uncharacterized protein</fullName>
    </submittedName>
</protein>
<feature type="region of interest" description="Disordered" evidence="1">
    <location>
        <begin position="410"/>
        <end position="487"/>
    </location>
</feature>
<feature type="region of interest" description="Disordered" evidence="1">
    <location>
        <begin position="98"/>
        <end position="126"/>
    </location>
</feature>
<keyword evidence="2" id="KW-0812">Transmembrane</keyword>
<dbReference type="Proteomes" id="UP000823399">
    <property type="component" value="Unassembled WGS sequence"/>
</dbReference>
<name>A0A9P7F3Z7_9AGAM</name>
<feature type="compositionally biased region" description="Low complexity" evidence="1">
    <location>
        <begin position="340"/>
        <end position="350"/>
    </location>
</feature>
<organism evidence="3 4">
    <name type="scientific">Suillus discolor</name>
    <dbReference type="NCBI Taxonomy" id="1912936"/>
    <lineage>
        <taxon>Eukaryota</taxon>
        <taxon>Fungi</taxon>
        <taxon>Dikarya</taxon>
        <taxon>Basidiomycota</taxon>
        <taxon>Agaricomycotina</taxon>
        <taxon>Agaricomycetes</taxon>
        <taxon>Agaricomycetidae</taxon>
        <taxon>Boletales</taxon>
        <taxon>Suillineae</taxon>
        <taxon>Suillaceae</taxon>
        <taxon>Suillus</taxon>
    </lineage>
</organism>
<feature type="compositionally biased region" description="Polar residues" evidence="1">
    <location>
        <begin position="314"/>
        <end position="334"/>
    </location>
</feature>
<accession>A0A9P7F3Z7</accession>
<feature type="compositionally biased region" description="Low complexity" evidence="1">
    <location>
        <begin position="103"/>
        <end position="126"/>
    </location>
</feature>
<reference evidence="3" key="1">
    <citation type="journal article" date="2020" name="New Phytol.">
        <title>Comparative genomics reveals dynamic genome evolution in host specialist ectomycorrhizal fungi.</title>
        <authorList>
            <person name="Lofgren L.A."/>
            <person name="Nguyen N.H."/>
            <person name="Vilgalys R."/>
            <person name="Ruytinx J."/>
            <person name="Liao H.L."/>
            <person name="Branco S."/>
            <person name="Kuo A."/>
            <person name="LaButti K."/>
            <person name="Lipzen A."/>
            <person name="Andreopoulos W."/>
            <person name="Pangilinan J."/>
            <person name="Riley R."/>
            <person name="Hundley H."/>
            <person name="Na H."/>
            <person name="Barry K."/>
            <person name="Grigoriev I.V."/>
            <person name="Stajich J.E."/>
            <person name="Kennedy P.G."/>
        </authorList>
    </citation>
    <scope>NUCLEOTIDE SEQUENCE</scope>
    <source>
        <strain evidence="3">FC423</strain>
    </source>
</reference>
<keyword evidence="2" id="KW-0472">Membrane</keyword>